<dbReference type="EMBL" id="JBHSOA010000003">
    <property type="protein sequence ID" value="MFC5850386.1"/>
    <property type="molecule type" value="Genomic_DNA"/>
</dbReference>
<dbReference type="RefSeq" id="WP_381356618.1">
    <property type="nucleotide sequence ID" value="NZ_JBHSOA010000003.1"/>
</dbReference>
<keyword evidence="5" id="KW-0560">Oxidoreductase</keyword>
<evidence type="ECO:0000256" key="2">
    <source>
        <dbReference type="ARBA" id="ARBA00008072"/>
    </source>
</evidence>
<evidence type="ECO:0000256" key="5">
    <source>
        <dbReference type="ARBA" id="ARBA00023002"/>
    </source>
</evidence>
<comment type="caution">
    <text evidence="8">The sequence shown here is derived from an EMBL/GenBank/DDBJ whole genome shotgun (WGS) entry which is preliminary data.</text>
</comment>
<dbReference type="PANTHER" id="PTHR43350:SF21">
    <property type="entry name" value="S-NITROSOMYCOTHIOL REDUCTASE MSCR"/>
    <property type="match status" value="1"/>
</dbReference>
<dbReference type="Gene3D" id="3.90.180.10">
    <property type="entry name" value="Medium-chain alcohol dehydrogenases, catalytic domain"/>
    <property type="match status" value="1"/>
</dbReference>
<dbReference type="InterPro" id="IPR020843">
    <property type="entry name" value="ER"/>
</dbReference>
<evidence type="ECO:0000256" key="6">
    <source>
        <dbReference type="RuleBase" id="RU361277"/>
    </source>
</evidence>
<dbReference type="PROSITE" id="PS00059">
    <property type="entry name" value="ADH_ZINC"/>
    <property type="match status" value="1"/>
</dbReference>
<evidence type="ECO:0000256" key="4">
    <source>
        <dbReference type="ARBA" id="ARBA00022833"/>
    </source>
</evidence>
<dbReference type="SMART" id="SM00829">
    <property type="entry name" value="PKS_ER"/>
    <property type="match status" value="1"/>
</dbReference>
<accession>A0ABW1DRT7</accession>
<name>A0ABW1DRT7_9ACTN</name>
<evidence type="ECO:0000313" key="9">
    <source>
        <dbReference type="Proteomes" id="UP001596180"/>
    </source>
</evidence>
<evidence type="ECO:0000259" key="7">
    <source>
        <dbReference type="SMART" id="SM00829"/>
    </source>
</evidence>
<dbReference type="Gene3D" id="3.40.50.720">
    <property type="entry name" value="NAD(P)-binding Rossmann-like Domain"/>
    <property type="match status" value="1"/>
</dbReference>
<organism evidence="8 9">
    <name type="scientific">Streptomyces chlorus</name>
    <dbReference type="NCBI Taxonomy" id="887452"/>
    <lineage>
        <taxon>Bacteria</taxon>
        <taxon>Bacillati</taxon>
        <taxon>Actinomycetota</taxon>
        <taxon>Actinomycetes</taxon>
        <taxon>Kitasatosporales</taxon>
        <taxon>Streptomycetaceae</taxon>
        <taxon>Streptomyces</taxon>
    </lineage>
</organism>
<keyword evidence="4 6" id="KW-0862">Zinc</keyword>
<keyword evidence="3 6" id="KW-0479">Metal-binding</keyword>
<feature type="domain" description="Enoyl reductase (ER)" evidence="7">
    <location>
        <begin position="10"/>
        <end position="365"/>
    </location>
</feature>
<dbReference type="CDD" id="cd08278">
    <property type="entry name" value="benzyl_alcohol_DH"/>
    <property type="match status" value="1"/>
</dbReference>
<sequence>MNVTAAVVRGKSMPFAVEELELDDPRPDEVRVRMVATGVCHTDAIVRDQVYPTPLPAVLGHEGAGVVEAVGSAVTSLVPGDHVVLSAASCGVCAQCLSGNPTYCENAYDQCFGGRRSDGTTSLSSNGEAVSSHFFGQSSFATYANVVERSVVKVPHDVPLEKLGPLGCGLQTGAGAVLNELRPEAGTSLVVFGAGAVGSAAIMAAKVAGCTTVVAVDLHDSRLDLARRIGATHTINSGSADVVSELKKITGGKGVDFVVDTTAVPALLTQALDALAIRGTIVLVGAAASGTTVPFEIGDSLLKGWTFKTVIEGSSVPQVFIPRLVELWQQGRFPFDALVKTYELGAINEAFADSASGVAIKPVVVF</sequence>
<protein>
    <submittedName>
        <fullName evidence="8">NAD(P)-dependent alcohol dehydrogenase</fullName>
    </submittedName>
</protein>
<dbReference type="SUPFAM" id="SSF51735">
    <property type="entry name" value="NAD(P)-binding Rossmann-fold domains"/>
    <property type="match status" value="1"/>
</dbReference>
<dbReference type="InterPro" id="IPR013154">
    <property type="entry name" value="ADH-like_N"/>
</dbReference>
<dbReference type="InterPro" id="IPR013149">
    <property type="entry name" value="ADH-like_C"/>
</dbReference>
<evidence type="ECO:0000313" key="8">
    <source>
        <dbReference type="EMBL" id="MFC5850386.1"/>
    </source>
</evidence>
<evidence type="ECO:0000256" key="3">
    <source>
        <dbReference type="ARBA" id="ARBA00022723"/>
    </source>
</evidence>
<comment type="cofactor">
    <cofactor evidence="1 6">
        <name>Zn(2+)</name>
        <dbReference type="ChEBI" id="CHEBI:29105"/>
    </cofactor>
</comment>
<dbReference type="Proteomes" id="UP001596180">
    <property type="component" value="Unassembled WGS sequence"/>
</dbReference>
<dbReference type="SUPFAM" id="SSF50129">
    <property type="entry name" value="GroES-like"/>
    <property type="match status" value="1"/>
</dbReference>
<dbReference type="InterPro" id="IPR002328">
    <property type="entry name" value="ADH_Zn_CS"/>
</dbReference>
<evidence type="ECO:0000256" key="1">
    <source>
        <dbReference type="ARBA" id="ARBA00001947"/>
    </source>
</evidence>
<keyword evidence="9" id="KW-1185">Reference proteome</keyword>
<dbReference type="PANTHER" id="PTHR43350">
    <property type="entry name" value="NAD-DEPENDENT ALCOHOL DEHYDROGENASE"/>
    <property type="match status" value="1"/>
</dbReference>
<proteinExistence type="inferred from homology"/>
<comment type="similarity">
    <text evidence="2 6">Belongs to the zinc-containing alcohol dehydrogenase family.</text>
</comment>
<dbReference type="Pfam" id="PF08240">
    <property type="entry name" value="ADH_N"/>
    <property type="match status" value="1"/>
</dbReference>
<reference evidence="9" key="1">
    <citation type="journal article" date="2019" name="Int. J. Syst. Evol. Microbiol.">
        <title>The Global Catalogue of Microorganisms (GCM) 10K type strain sequencing project: providing services to taxonomists for standard genome sequencing and annotation.</title>
        <authorList>
            <consortium name="The Broad Institute Genomics Platform"/>
            <consortium name="The Broad Institute Genome Sequencing Center for Infectious Disease"/>
            <person name="Wu L."/>
            <person name="Ma J."/>
        </authorList>
    </citation>
    <scope>NUCLEOTIDE SEQUENCE [LARGE SCALE GENOMIC DNA]</scope>
    <source>
        <strain evidence="9">JCM 10411</strain>
    </source>
</reference>
<gene>
    <name evidence="8" type="ORF">ACFPZI_00580</name>
</gene>
<dbReference type="InterPro" id="IPR011032">
    <property type="entry name" value="GroES-like_sf"/>
</dbReference>
<dbReference type="Pfam" id="PF00107">
    <property type="entry name" value="ADH_zinc_N"/>
    <property type="match status" value="1"/>
</dbReference>
<dbReference type="InterPro" id="IPR036291">
    <property type="entry name" value="NAD(P)-bd_dom_sf"/>
</dbReference>